<evidence type="ECO:0000313" key="2">
    <source>
        <dbReference type="EMBL" id="TCZ77387.1"/>
    </source>
</evidence>
<feature type="transmembrane region" description="Helical" evidence="1">
    <location>
        <begin position="7"/>
        <end position="27"/>
    </location>
</feature>
<feature type="transmembrane region" description="Helical" evidence="1">
    <location>
        <begin position="96"/>
        <end position="118"/>
    </location>
</feature>
<keyword evidence="1" id="KW-0472">Membrane</keyword>
<evidence type="ECO:0000313" key="3">
    <source>
        <dbReference type="Proteomes" id="UP000295418"/>
    </source>
</evidence>
<name>A0A4R4ED76_9BACL</name>
<feature type="transmembrane region" description="Helical" evidence="1">
    <location>
        <begin position="71"/>
        <end position="90"/>
    </location>
</feature>
<sequence>MRMKGIVWLRIAVVYLVIGVCFGMYIGMAELFDLASVHAHINLLGWASLGLAGLMYCLFPAAGTSKLGVTHFWLHNIGLPVMVIGLYLKIEDITTFPLIPIGGSLAILGIIAFAFNVFMNMKESQGARG</sequence>
<dbReference type="OrthoDB" id="9808748at2"/>
<dbReference type="InterPro" id="IPR036927">
    <property type="entry name" value="Cyt_c_oxase-like_su1_sf"/>
</dbReference>
<organism evidence="2 3">
    <name type="scientific">Paenibacillus albiflavus</name>
    <dbReference type="NCBI Taxonomy" id="2545760"/>
    <lineage>
        <taxon>Bacteria</taxon>
        <taxon>Bacillati</taxon>
        <taxon>Bacillota</taxon>
        <taxon>Bacilli</taxon>
        <taxon>Bacillales</taxon>
        <taxon>Paenibacillaceae</taxon>
        <taxon>Paenibacillus</taxon>
    </lineage>
</organism>
<proteinExistence type="predicted"/>
<dbReference type="EMBL" id="SKFG01000009">
    <property type="protein sequence ID" value="TCZ77387.1"/>
    <property type="molecule type" value="Genomic_DNA"/>
</dbReference>
<reference evidence="2 3" key="1">
    <citation type="submission" date="2019-03" db="EMBL/GenBank/DDBJ databases">
        <authorList>
            <person name="Kim M.K.M."/>
        </authorList>
    </citation>
    <scope>NUCLEOTIDE SEQUENCE [LARGE SCALE GENOMIC DNA]</scope>
    <source>
        <strain evidence="2 3">18JY21-1</strain>
    </source>
</reference>
<keyword evidence="3" id="KW-1185">Reference proteome</keyword>
<keyword evidence="1" id="KW-0812">Transmembrane</keyword>
<dbReference type="SUPFAM" id="SSF81442">
    <property type="entry name" value="Cytochrome c oxidase subunit I-like"/>
    <property type="match status" value="1"/>
</dbReference>
<feature type="transmembrane region" description="Helical" evidence="1">
    <location>
        <begin position="39"/>
        <end position="59"/>
    </location>
</feature>
<evidence type="ECO:0000256" key="1">
    <source>
        <dbReference type="SAM" id="Phobius"/>
    </source>
</evidence>
<accession>A0A4R4ED76</accession>
<gene>
    <name evidence="2" type="ORF">E0485_10325</name>
</gene>
<comment type="caution">
    <text evidence="2">The sequence shown here is derived from an EMBL/GenBank/DDBJ whole genome shotgun (WGS) entry which is preliminary data.</text>
</comment>
<protein>
    <submittedName>
        <fullName evidence="2">Cytochrome-c oxidase</fullName>
    </submittedName>
</protein>
<keyword evidence="1" id="KW-1133">Transmembrane helix</keyword>
<dbReference type="Proteomes" id="UP000295418">
    <property type="component" value="Unassembled WGS sequence"/>
</dbReference>
<dbReference type="Gene3D" id="1.20.210.10">
    <property type="entry name" value="Cytochrome c oxidase-like, subunit I domain"/>
    <property type="match status" value="1"/>
</dbReference>
<dbReference type="AlphaFoldDB" id="A0A4R4ED76"/>